<proteinExistence type="inferred from homology"/>
<evidence type="ECO:0000259" key="6">
    <source>
        <dbReference type="Pfam" id="PF00501"/>
    </source>
</evidence>
<dbReference type="InterPro" id="IPR042099">
    <property type="entry name" value="ANL_N_sf"/>
</dbReference>
<evidence type="ECO:0000256" key="1">
    <source>
        <dbReference type="ARBA" id="ARBA00006432"/>
    </source>
</evidence>
<keyword evidence="8" id="KW-1185">Reference proteome</keyword>
<keyword evidence="4" id="KW-0443">Lipid metabolism</keyword>
<dbReference type="EMBL" id="BAABJM010000001">
    <property type="protein sequence ID" value="GAA5042178.1"/>
    <property type="molecule type" value="Genomic_DNA"/>
</dbReference>
<reference evidence="8" key="1">
    <citation type="journal article" date="2019" name="Int. J. Syst. Evol. Microbiol.">
        <title>The Global Catalogue of Microorganisms (GCM) 10K type strain sequencing project: providing services to taxonomists for standard genome sequencing and annotation.</title>
        <authorList>
            <consortium name="The Broad Institute Genomics Platform"/>
            <consortium name="The Broad Institute Genome Sequencing Center for Infectious Disease"/>
            <person name="Wu L."/>
            <person name="Ma J."/>
        </authorList>
    </citation>
    <scope>NUCLEOTIDE SEQUENCE [LARGE SCALE GENOMIC DNA]</scope>
    <source>
        <strain evidence="8">JCM 18298</strain>
    </source>
</reference>
<evidence type="ECO:0000256" key="3">
    <source>
        <dbReference type="ARBA" id="ARBA00022832"/>
    </source>
</evidence>
<gene>
    <name evidence="7" type="ORF">GCM10023318_02060</name>
</gene>
<name>A0ABP9JUE1_9NOCA</name>
<evidence type="ECO:0000256" key="5">
    <source>
        <dbReference type="ARBA" id="ARBA00032875"/>
    </source>
</evidence>
<protein>
    <recommendedName>
        <fullName evidence="5">Acyl-CoA synthetase</fullName>
    </recommendedName>
</protein>
<dbReference type="PANTHER" id="PTHR43272:SF32">
    <property type="entry name" value="AMP-DEPENDENT SYNTHETASE_LIGASE DOMAIN-CONTAINING PROTEIN"/>
    <property type="match status" value="1"/>
</dbReference>
<dbReference type="RefSeq" id="WP_345493045.1">
    <property type="nucleotide sequence ID" value="NZ_BAABJM010000001.1"/>
</dbReference>
<dbReference type="InterPro" id="IPR020845">
    <property type="entry name" value="AMP-binding_CS"/>
</dbReference>
<dbReference type="Gene3D" id="3.40.50.12780">
    <property type="entry name" value="N-terminal domain of ligase-like"/>
    <property type="match status" value="1"/>
</dbReference>
<dbReference type="Proteomes" id="UP001500603">
    <property type="component" value="Unassembled WGS sequence"/>
</dbReference>
<comment type="caution">
    <text evidence="7">The sequence shown here is derived from an EMBL/GenBank/DDBJ whole genome shotgun (WGS) entry which is preliminary data.</text>
</comment>
<feature type="domain" description="AMP-dependent synthetase/ligase" evidence="6">
    <location>
        <begin position="23"/>
        <end position="425"/>
    </location>
</feature>
<sequence>MREFEVPASYTIPDDANNSDNVFRHAEQAPNTVVFNVPGANGGYEDVTAAQFAKTVTGVAKGLIASGIELGDRVAIMAPTRYEWAVLDFAIWAAGACTVAIYDSSAAEQAKWILQDSATKLAVVDSDKHRAVIDEIEADALPDLSETLQIDKGAVDELITRGADLDDDAVHQRRAKVNASSPATLIYTSGTTGRPKGVMLSHANLYAESKSDRIALSEYVTEGKKTLMFLPLAHVFARAVALAAFDAKVVVAHSSDWSTLVEQFGSYQPHFILSVPRVFEKVFNAAKQKAHDGGKGKIFDAAAETAIEWSESLDKGGPGLVLKLKHAVFDKLVYAKLRAALGGQCEAAVSGGGPLGARLGHFFRGVGVTIYEGYGLTETTAAITVNTPGHIRVGSVGRPLDGHAAKIAEDNELLLRGPVVFNGYWGNTEASEEALVDGWFKTGDLGAIDGDGFVTITGRKKEIIVTAGGKNVSPGVLEDSLRAHPLISQVMVVGDGKPFVGALITLDPESLPGWLQRNNLPADTPIEKLIENPDLNAEIEAAVADTNKKVSRAEAIKKIRILPIDWTQETGELTPKMSLKRAVVMKQHEQDVAEIYS</sequence>
<dbReference type="Pfam" id="PF00501">
    <property type="entry name" value="AMP-binding"/>
    <property type="match status" value="1"/>
</dbReference>
<dbReference type="PROSITE" id="PS00455">
    <property type="entry name" value="AMP_BINDING"/>
    <property type="match status" value="1"/>
</dbReference>
<keyword evidence="3" id="KW-0276">Fatty acid metabolism</keyword>
<evidence type="ECO:0000256" key="4">
    <source>
        <dbReference type="ARBA" id="ARBA00023098"/>
    </source>
</evidence>
<comment type="similarity">
    <text evidence="1">Belongs to the ATP-dependent AMP-binding enzyme family.</text>
</comment>
<evidence type="ECO:0000313" key="8">
    <source>
        <dbReference type="Proteomes" id="UP001500603"/>
    </source>
</evidence>
<dbReference type="GO" id="GO:0016874">
    <property type="term" value="F:ligase activity"/>
    <property type="evidence" value="ECO:0007669"/>
    <property type="project" value="UniProtKB-KW"/>
</dbReference>
<evidence type="ECO:0000313" key="7">
    <source>
        <dbReference type="EMBL" id="GAA5042178.1"/>
    </source>
</evidence>
<organism evidence="7 8">
    <name type="scientific">Nocardia callitridis</name>
    <dbReference type="NCBI Taxonomy" id="648753"/>
    <lineage>
        <taxon>Bacteria</taxon>
        <taxon>Bacillati</taxon>
        <taxon>Actinomycetota</taxon>
        <taxon>Actinomycetes</taxon>
        <taxon>Mycobacteriales</taxon>
        <taxon>Nocardiaceae</taxon>
        <taxon>Nocardia</taxon>
    </lineage>
</organism>
<dbReference type="SUPFAM" id="SSF56801">
    <property type="entry name" value="Acetyl-CoA synthetase-like"/>
    <property type="match status" value="1"/>
</dbReference>
<keyword evidence="2 7" id="KW-0436">Ligase</keyword>
<accession>A0ABP9JUE1</accession>
<dbReference type="Pfam" id="PF23562">
    <property type="entry name" value="AMP-binding_C_3"/>
    <property type="match status" value="1"/>
</dbReference>
<evidence type="ECO:0000256" key="2">
    <source>
        <dbReference type="ARBA" id="ARBA00022598"/>
    </source>
</evidence>
<dbReference type="CDD" id="cd05907">
    <property type="entry name" value="VL_LC_FACS_like"/>
    <property type="match status" value="1"/>
</dbReference>
<dbReference type="PANTHER" id="PTHR43272">
    <property type="entry name" value="LONG-CHAIN-FATTY-ACID--COA LIGASE"/>
    <property type="match status" value="1"/>
</dbReference>
<dbReference type="InterPro" id="IPR000873">
    <property type="entry name" value="AMP-dep_synth/lig_dom"/>
</dbReference>